<evidence type="ECO:0000256" key="1">
    <source>
        <dbReference type="ARBA" id="ARBA00001231"/>
    </source>
</evidence>
<feature type="active site" description="Proton donor" evidence="8">
    <location>
        <position position="397"/>
    </location>
</feature>
<evidence type="ECO:0000256" key="6">
    <source>
        <dbReference type="ARBA" id="ARBA00023295"/>
    </source>
</evidence>
<evidence type="ECO:0000259" key="10">
    <source>
        <dbReference type="Pfam" id="PF00728"/>
    </source>
</evidence>
<evidence type="ECO:0000259" key="11">
    <source>
        <dbReference type="Pfam" id="PF14845"/>
    </source>
</evidence>
<name>F2U791_SALR5</name>
<dbReference type="PANTHER" id="PTHR22600:SF21">
    <property type="entry name" value="BETA-HEXOSAMINIDASE A"/>
    <property type="match status" value="1"/>
</dbReference>
<sequence length="603" mass="65816">MVRLVQWVVAAVVAVSVAATAVQGDGALHDPAWRRVNQSDCPYDDTGDSCTGATVEGCKVKCAADPACGGFNYPHGIMKKTDCSAHISTSPTVDLYLLVKDISVNWPPIWPMPKSYTNGTTNLKVDGSKFGFFTTTPSADLTAAFSRFRPLFFPHRTSASPAGATRGVDVTVHNSSVPLQLYADESYTLSVPADGGNISLTANTVYGAYHGLQTLSQLISFDFTQQEYVIPGAPWKISDAPRFPHREVLIDSSRHFEPVETIKDVITSLTYAKINTVHWHLVDSQSFPFISPTYPDLAGKGSYSLQERYTVDDVADVVEFARQRGVRVVVEIDTPGHAASWCAGHPEICPSAQCQEPLNPATNTTFNLIAGLFKDLTGGARGSGLFPDNLMHLGGDEVNTKCWSESPTISKWMQDHGLTPDGAYAYFVNRTQAIARGYGRDVIGWEEIWDHFGTSLDKSTIIHQWLPKSSIAINATKAGYRVLWSTDGAWYLDGLSVTWQEMYEQEPCTGIDDHLCDTLVLGGGGCMWGETVDTSDIQQTIWPRMAAIAERLWSPRSVISAAQADARFRSFRCLLNRRGIAAAPANNPTAREAPPHPGGCLEQ</sequence>
<dbReference type="Pfam" id="PF14845">
    <property type="entry name" value="Glycohydro_20b2"/>
    <property type="match status" value="1"/>
</dbReference>
<evidence type="ECO:0000256" key="7">
    <source>
        <dbReference type="PIRNR" id="PIRNR001093"/>
    </source>
</evidence>
<protein>
    <recommendedName>
        <fullName evidence="7">Beta-hexosaminidase</fullName>
        <ecNumber evidence="7">3.2.1.52</ecNumber>
    </recommendedName>
</protein>
<comment type="catalytic activity">
    <reaction evidence="1 7">
        <text>Hydrolysis of terminal non-reducing N-acetyl-D-hexosamine residues in N-acetyl-beta-D-hexosaminides.</text>
        <dbReference type="EC" id="3.2.1.52"/>
    </reaction>
</comment>
<dbReference type="EC" id="3.2.1.52" evidence="7"/>
<evidence type="ECO:0000313" key="12">
    <source>
        <dbReference type="EMBL" id="EGD83308.1"/>
    </source>
</evidence>
<gene>
    <name evidence="12" type="ORF">PTSG_03917</name>
</gene>
<dbReference type="GO" id="GO:0016020">
    <property type="term" value="C:membrane"/>
    <property type="evidence" value="ECO:0007669"/>
    <property type="project" value="TreeGrafter"/>
</dbReference>
<keyword evidence="3 9" id="KW-0732">Signal</keyword>
<keyword evidence="5" id="KW-0325">Glycoprotein</keyword>
<dbReference type="GO" id="GO:0005764">
    <property type="term" value="C:lysosome"/>
    <property type="evidence" value="ECO:0007669"/>
    <property type="project" value="TreeGrafter"/>
</dbReference>
<evidence type="ECO:0000256" key="2">
    <source>
        <dbReference type="ARBA" id="ARBA00006285"/>
    </source>
</evidence>
<dbReference type="GO" id="GO:0005975">
    <property type="term" value="P:carbohydrate metabolic process"/>
    <property type="evidence" value="ECO:0007669"/>
    <property type="project" value="InterPro"/>
</dbReference>
<dbReference type="InterPro" id="IPR015883">
    <property type="entry name" value="Glyco_hydro_20_cat"/>
</dbReference>
<dbReference type="GeneID" id="16075394"/>
<accession>F2U791</accession>
<keyword evidence="13" id="KW-1185">Reference proteome</keyword>
<dbReference type="EMBL" id="GL832963">
    <property type="protein sequence ID" value="EGD83308.1"/>
    <property type="molecule type" value="Genomic_DNA"/>
</dbReference>
<evidence type="ECO:0000256" key="9">
    <source>
        <dbReference type="SAM" id="SignalP"/>
    </source>
</evidence>
<evidence type="ECO:0000256" key="5">
    <source>
        <dbReference type="ARBA" id="ARBA00023180"/>
    </source>
</evidence>
<keyword evidence="6 7" id="KW-0326">Glycosidase</keyword>
<reference evidence="12" key="1">
    <citation type="submission" date="2009-08" db="EMBL/GenBank/DDBJ databases">
        <title>Annotation of Salpingoeca rosetta.</title>
        <authorList>
            <consortium name="The Broad Institute Genome Sequencing Platform"/>
            <person name="Russ C."/>
            <person name="Cuomo C."/>
            <person name="Burger G."/>
            <person name="Gray M.W."/>
            <person name="Holland P.W.H."/>
            <person name="King N."/>
            <person name="Lang F.B.F."/>
            <person name="Roger A.J."/>
            <person name="Ruiz-Trillo I."/>
            <person name="Young S.K."/>
            <person name="Zeng Q."/>
            <person name="Gargeya S."/>
            <person name="Alvarado L."/>
            <person name="Berlin A."/>
            <person name="Chapman S.B."/>
            <person name="Chen Z."/>
            <person name="Freedman E."/>
            <person name="Gellesch M."/>
            <person name="Goldberg J."/>
            <person name="Griggs A."/>
            <person name="Gujja S."/>
            <person name="Heilman E."/>
            <person name="Heiman D."/>
            <person name="Howarth C."/>
            <person name="Mehta T."/>
            <person name="Neiman D."/>
            <person name="Pearson M."/>
            <person name="Roberts A."/>
            <person name="Saif S."/>
            <person name="Shea T."/>
            <person name="Shenoy N."/>
            <person name="Sisk P."/>
            <person name="Stolte C."/>
            <person name="Sykes S."/>
            <person name="White J."/>
            <person name="Yandava C."/>
            <person name="Haas B."/>
            <person name="Nusbaum C."/>
            <person name="Birren B."/>
        </authorList>
    </citation>
    <scope>NUCLEOTIDE SEQUENCE [LARGE SCALE GENOMIC DNA]</scope>
    <source>
        <strain evidence="12">ATCC 50818</strain>
    </source>
</reference>
<feature type="chain" id="PRO_5003290795" description="Beta-hexosaminidase" evidence="9">
    <location>
        <begin position="20"/>
        <end position="603"/>
    </location>
</feature>
<comment type="similarity">
    <text evidence="2 7">Belongs to the glycosyl hydrolase 20 family.</text>
</comment>
<evidence type="ECO:0000313" key="13">
    <source>
        <dbReference type="Proteomes" id="UP000007799"/>
    </source>
</evidence>
<dbReference type="InterPro" id="IPR025705">
    <property type="entry name" value="Beta_hexosaminidase_sua/sub"/>
</dbReference>
<evidence type="ECO:0000256" key="8">
    <source>
        <dbReference type="PIRSR" id="PIRSR001093-1"/>
    </source>
</evidence>
<dbReference type="InParanoid" id="F2U791"/>
<dbReference type="InterPro" id="IPR017853">
    <property type="entry name" value="GH"/>
</dbReference>
<evidence type="ECO:0000256" key="4">
    <source>
        <dbReference type="ARBA" id="ARBA00022801"/>
    </source>
</evidence>
<organism evidence="13">
    <name type="scientific">Salpingoeca rosetta (strain ATCC 50818 / BSB-021)</name>
    <dbReference type="NCBI Taxonomy" id="946362"/>
    <lineage>
        <taxon>Eukaryota</taxon>
        <taxon>Choanoflagellata</taxon>
        <taxon>Craspedida</taxon>
        <taxon>Salpingoecidae</taxon>
        <taxon>Salpingoeca</taxon>
    </lineage>
</organism>
<dbReference type="GO" id="GO:0006689">
    <property type="term" value="P:ganglioside catabolic process"/>
    <property type="evidence" value="ECO:0007669"/>
    <property type="project" value="TreeGrafter"/>
</dbReference>
<dbReference type="Pfam" id="PF00728">
    <property type="entry name" value="Glyco_hydro_20"/>
    <property type="match status" value="1"/>
</dbReference>
<dbReference type="RefSeq" id="XP_004994812.1">
    <property type="nucleotide sequence ID" value="XM_004994755.1"/>
</dbReference>
<dbReference type="SUPFAM" id="SSF51445">
    <property type="entry name" value="(Trans)glycosidases"/>
    <property type="match status" value="1"/>
</dbReference>
<dbReference type="eggNOG" id="KOG2499">
    <property type="taxonomic scope" value="Eukaryota"/>
</dbReference>
<dbReference type="STRING" id="946362.F2U791"/>
<feature type="domain" description="Beta-hexosaminidase eukaryotic type N-terminal" evidence="11">
    <location>
        <begin position="109"/>
        <end position="218"/>
    </location>
</feature>
<dbReference type="OrthoDB" id="428480at2759"/>
<dbReference type="PRINTS" id="PR00738">
    <property type="entry name" value="GLHYDRLASE20"/>
</dbReference>
<dbReference type="InterPro" id="IPR029018">
    <property type="entry name" value="Hex-like_dom2"/>
</dbReference>
<feature type="domain" description="Glycoside hydrolase family 20 catalytic" evidence="10">
    <location>
        <begin position="243"/>
        <end position="555"/>
    </location>
</feature>
<dbReference type="GO" id="GO:0030203">
    <property type="term" value="P:glycosaminoglycan metabolic process"/>
    <property type="evidence" value="ECO:0007669"/>
    <property type="project" value="TreeGrafter"/>
</dbReference>
<dbReference type="Gene3D" id="3.30.379.10">
    <property type="entry name" value="Chitobiase/beta-hexosaminidase domain 2-like"/>
    <property type="match status" value="1"/>
</dbReference>
<dbReference type="PIRSF" id="PIRSF001093">
    <property type="entry name" value="B-hxosamndse_ab_euk"/>
    <property type="match status" value="1"/>
</dbReference>
<dbReference type="Proteomes" id="UP000007799">
    <property type="component" value="Unassembled WGS sequence"/>
</dbReference>
<dbReference type="OMA" id="HATDTQS"/>
<dbReference type="GO" id="GO:0004563">
    <property type="term" value="F:beta-N-acetylhexosaminidase activity"/>
    <property type="evidence" value="ECO:0007669"/>
    <property type="project" value="UniProtKB-EC"/>
</dbReference>
<feature type="signal peptide" evidence="9">
    <location>
        <begin position="1"/>
        <end position="19"/>
    </location>
</feature>
<dbReference type="KEGG" id="sre:PTSG_03917"/>
<evidence type="ECO:0000256" key="3">
    <source>
        <dbReference type="ARBA" id="ARBA00022729"/>
    </source>
</evidence>
<proteinExistence type="inferred from homology"/>
<keyword evidence="4 7" id="KW-0378">Hydrolase</keyword>
<dbReference type="FunFam" id="3.20.20.80:FF:000063">
    <property type="entry name" value="Beta-hexosaminidase"/>
    <property type="match status" value="1"/>
</dbReference>
<dbReference type="AlphaFoldDB" id="F2U791"/>
<dbReference type="SUPFAM" id="SSF55545">
    <property type="entry name" value="beta-N-acetylhexosaminidase-like domain"/>
    <property type="match status" value="1"/>
</dbReference>
<dbReference type="PANTHER" id="PTHR22600">
    <property type="entry name" value="BETA-HEXOSAMINIDASE"/>
    <property type="match status" value="1"/>
</dbReference>
<dbReference type="InterPro" id="IPR029019">
    <property type="entry name" value="HEX_eukaryotic_N"/>
</dbReference>
<dbReference type="Gene3D" id="3.20.20.80">
    <property type="entry name" value="Glycosidases"/>
    <property type="match status" value="1"/>
</dbReference>